<dbReference type="OrthoDB" id="146261at2759"/>
<evidence type="ECO:0008006" key="4">
    <source>
        <dbReference type="Google" id="ProtNLM"/>
    </source>
</evidence>
<dbReference type="EMBL" id="NBNE01001215">
    <property type="protein sequence ID" value="OWZ14996.1"/>
    <property type="molecule type" value="Genomic_DNA"/>
</dbReference>
<reference evidence="3" key="1">
    <citation type="submission" date="2017-03" db="EMBL/GenBank/DDBJ databases">
        <title>Phytopthora megakarya and P. palmivora, two closely related causual agents of cacao black pod achieved similar genome size and gene model numbers by different mechanisms.</title>
        <authorList>
            <person name="Ali S."/>
            <person name="Shao J."/>
            <person name="Larry D.J."/>
            <person name="Kronmiller B."/>
            <person name="Shen D."/>
            <person name="Strem M.D."/>
            <person name="Melnick R.L."/>
            <person name="Guiltinan M.J."/>
            <person name="Tyler B.M."/>
            <person name="Meinhardt L.W."/>
            <person name="Bailey B.A."/>
        </authorList>
    </citation>
    <scope>NUCLEOTIDE SEQUENCE [LARGE SCALE GENOMIC DNA]</scope>
    <source>
        <strain evidence="3">zdho120</strain>
    </source>
</reference>
<accession>A0A225WB82</accession>
<feature type="coiled-coil region" evidence="1">
    <location>
        <begin position="120"/>
        <end position="147"/>
    </location>
</feature>
<protein>
    <recommendedName>
        <fullName evidence="4">Bzip transcription factor</fullName>
    </recommendedName>
</protein>
<evidence type="ECO:0000256" key="1">
    <source>
        <dbReference type="SAM" id="Coils"/>
    </source>
</evidence>
<name>A0A225WB82_9STRA</name>
<dbReference type="Proteomes" id="UP000198211">
    <property type="component" value="Unassembled WGS sequence"/>
</dbReference>
<comment type="caution">
    <text evidence="2">The sequence shown here is derived from an EMBL/GenBank/DDBJ whole genome shotgun (WGS) entry which is preliminary data.</text>
</comment>
<dbReference type="AlphaFoldDB" id="A0A225WB82"/>
<proteinExistence type="predicted"/>
<sequence length="347" mass="38965">MPISTLHPPNSQQLSENVITGVFPHNQRRDKVDVDTNGNNKSEIEQISPLHKKLRSEIEQISPLHKKLRTEQPKAPELQEEFYTDVATRSAATAASIADLLNLGKVLERERRRVNQARYRKKQNDTIERLEKEIEAARQHSSVLMEHKRSLSSPLQSNANFWSVVVKYFQFMGNGGLCIAQSSMATSDRATVQEKFVKETVKPDAIFNSEQGLEAILNNWRCLSYWFKDLKMELQDLQKDAHGAILATTTTSFTITAHTIKCVFPHLIDGGKSALVAKLSDQRIKLQGLTRFEWDSELCLVASVVSQSDFFTPLLHLLGALADVSTVFDGALVSTDLNLKLVSSSVY</sequence>
<evidence type="ECO:0000313" key="3">
    <source>
        <dbReference type="Proteomes" id="UP000198211"/>
    </source>
</evidence>
<keyword evidence="1" id="KW-0175">Coiled coil</keyword>
<organism evidence="2 3">
    <name type="scientific">Phytophthora megakarya</name>
    <dbReference type="NCBI Taxonomy" id="4795"/>
    <lineage>
        <taxon>Eukaryota</taxon>
        <taxon>Sar</taxon>
        <taxon>Stramenopiles</taxon>
        <taxon>Oomycota</taxon>
        <taxon>Peronosporomycetes</taxon>
        <taxon>Peronosporales</taxon>
        <taxon>Peronosporaceae</taxon>
        <taxon>Phytophthora</taxon>
    </lineage>
</organism>
<gene>
    <name evidence="2" type="ORF">PHMEG_00011436</name>
</gene>
<keyword evidence="3" id="KW-1185">Reference proteome</keyword>
<dbReference type="CDD" id="cd14686">
    <property type="entry name" value="bZIP"/>
    <property type="match status" value="1"/>
</dbReference>
<evidence type="ECO:0000313" key="2">
    <source>
        <dbReference type="EMBL" id="OWZ14996.1"/>
    </source>
</evidence>